<evidence type="ECO:0000313" key="3">
    <source>
        <dbReference type="Proteomes" id="UP000476332"/>
    </source>
</evidence>
<sequence length="80" mass="8876">MKTIFVQFKCRPGKAYGVADALVQDVAEISEVYSTSGNYDLIAKFYLEDDQDIGHFVTERLQTVDGVADTFTLVAFKAFG</sequence>
<dbReference type="Gene3D" id="3.30.70.920">
    <property type="match status" value="1"/>
</dbReference>
<dbReference type="InterPro" id="IPR011008">
    <property type="entry name" value="Dimeric_a/b-barrel"/>
</dbReference>
<dbReference type="InterPro" id="IPR019887">
    <property type="entry name" value="Tscrpt_reg_AsnC/Lrp_C"/>
</dbReference>
<comment type="caution">
    <text evidence="2">The sequence shown here is derived from an EMBL/GenBank/DDBJ whole genome shotgun (WGS) entry which is preliminary data.</text>
</comment>
<dbReference type="EMBL" id="JAAAMJ010000001">
    <property type="protein sequence ID" value="NDV85143.1"/>
    <property type="molecule type" value="Genomic_DNA"/>
</dbReference>
<accession>A0A6L9MBG7</accession>
<dbReference type="AlphaFoldDB" id="A0A6L9MBG7"/>
<evidence type="ECO:0000313" key="2">
    <source>
        <dbReference type="EMBL" id="NDV85143.1"/>
    </source>
</evidence>
<feature type="domain" description="Transcription regulator AsnC/Lrp ligand binding" evidence="1">
    <location>
        <begin position="6"/>
        <end position="77"/>
    </location>
</feature>
<dbReference type="Pfam" id="PF01037">
    <property type="entry name" value="AsnC_trans_reg"/>
    <property type="match status" value="1"/>
</dbReference>
<organism evidence="2 3">
    <name type="scientific">Aurantimonas aggregata</name>
    <dbReference type="NCBI Taxonomy" id="2047720"/>
    <lineage>
        <taxon>Bacteria</taxon>
        <taxon>Pseudomonadati</taxon>
        <taxon>Pseudomonadota</taxon>
        <taxon>Alphaproteobacteria</taxon>
        <taxon>Hyphomicrobiales</taxon>
        <taxon>Aurantimonadaceae</taxon>
        <taxon>Aurantimonas</taxon>
    </lineage>
</organism>
<keyword evidence="3" id="KW-1185">Reference proteome</keyword>
<dbReference type="RefSeq" id="WP_163041901.1">
    <property type="nucleotide sequence ID" value="NZ_JAAAMJ010000001.1"/>
</dbReference>
<protein>
    <submittedName>
        <fullName evidence="2">Lrp/AsnC family transcriptional regulator</fullName>
    </submittedName>
</protein>
<gene>
    <name evidence="2" type="ORF">GTW51_00335</name>
</gene>
<name>A0A6L9MBG7_9HYPH</name>
<proteinExistence type="predicted"/>
<dbReference type="Proteomes" id="UP000476332">
    <property type="component" value="Unassembled WGS sequence"/>
</dbReference>
<evidence type="ECO:0000259" key="1">
    <source>
        <dbReference type="Pfam" id="PF01037"/>
    </source>
</evidence>
<dbReference type="SUPFAM" id="SSF54909">
    <property type="entry name" value="Dimeric alpha+beta barrel"/>
    <property type="match status" value="1"/>
</dbReference>
<reference evidence="2 3" key="1">
    <citation type="submission" date="2020-01" db="EMBL/GenBank/DDBJ databases">
        <title>Genomes of bacteria type strains.</title>
        <authorList>
            <person name="Chen J."/>
            <person name="Zhu S."/>
            <person name="Chen J."/>
        </authorList>
    </citation>
    <scope>NUCLEOTIDE SEQUENCE [LARGE SCALE GENOMIC DNA]</scope>
    <source>
        <strain evidence="2 3">KCTC 52919</strain>
    </source>
</reference>